<feature type="transmembrane region" description="Helical" evidence="1">
    <location>
        <begin position="58"/>
        <end position="78"/>
    </location>
</feature>
<evidence type="ECO:0000313" key="3">
    <source>
        <dbReference type="Proteomes" id="UP000242662"/>
    </source>
</evidence>
<reference evidence="3" key="1">
    <citation type="submission" date="2016-09" db="EMBL/GenBank/DDBJ databases">
        <authorList>
            <person name="Varghese N."/>
            <person name="Submissions S."/>
        </authorList>
    </citation>
    <scope>NUCLEOTIDE SEQUENCE [LARGE SCALE GENOMIC DNA]</scope>
    <source>
        <strain evidence="3">25nlg</strain>
    </source>
</reference>
<dbReference type="RefSeq" id="WP_090774532.1">
    <property type="nucleotide sequence ID" value="NZ_FMYM01000001.1"/>
</dbReference>
<keyword evidence="1" id="KW-1133">Transmembrane helix</keyword>
<evidence type="ECO:0000256" key="1">
    <source>
        <dbReference type="SAM" id="Phobius"/>
    </source>
</evidence>
<sequence>MKTSNKNGCNDEEVIMRMKQGLYKVDEIHSVHVPHDVWFKQKVVTQQRALHEKYVRQLIFFLLVALCIVSVLMAMLYLEPASFIVLQGVALFVITGVVIFNRKRQVVKR</sequence>
<gene>
    <name evidence="2" type="ORF">SAMN05421737_101320</name>
</gene>
<dbReference type="EMBL" id="FMYM01000001">
    <property type="protein sequence ID" value="SDB83779.1"/>
    <property type="molecule type" value="Genomic_DNA"/>
</dbReference>
<evidence type="ECO:0000313" key="2">
    <source>
        <dbReference type="EMBL" id="SDB83779.1"/>
    </source>
</evidence>
<proteinExistence type="predicted"/>
<dbReference type="InterPro" id="IPR035238">
    <property type="entry name" value="DUF5345"/>
</dbReference>
<accession>A0A1G6GPC3</accession>
<keyword evidence="1" id="KW-0472">Membrane</keyword>
<keyword evidence="1" id="KW-0812">Transmembrane</keyword>
<protein>
    <recommendedName>
        <fullName evidence="4">YxlC-like protein</fullName>
    </recommendedName>
</protein>
<feature type="transmembrane region" description="Helical" evidence="1">
    <location>
        <begin position="84"/>
        <end position="101"/>
    </location>
</feature>
<keyword evidence="3" id="KW-1185">Reference proteome</keyword>
<dbReference type="Pfam" id="PF17280">
    <property type="entry name" value="DUF5345"/>
    <property type="match status" value="1"/>
</dbReference>
<evidence type="ECO:0008006" key="4">
    <source>
        <dbReference type="Google" id="ProtNLM"/>
    </source>
</evidence>
<name>A0A1G6GPC3_9BACI</name>
<dbReference type="STRING" id="1464122.SAMN05421737_101320"/>
<organism evidence="2 3">
    <name type="scientific">Shouchella lonarensis</name>
    <dbReference type="NCBI Taxonomy" id="1464122"/>
    <lineage>
        <taxon>Bacteria</taxon>
        <taxon>Bacillati</taxon>
        <taxon>Bacillota</taxon>
        <taxon>Bacilli</taxon>
        <taxon>Bacillales</taxon>
        <taxon>Bacillaceae</taxon>
        <taxon>Shouchella</taxon>
    </lineage>
</organism>
<dbReference type="AlphaFoldDB" id="A0A1G6GPC3"/>
<dbReference type="OrthoDB" id="2939233at2"/>
<dbReference type="Proteomes" id="UP000242662">
    <property type="component" value="Unassembled WGS sequence"/>
</dbReference>